<sequence length="46" mass="5248">MDDIPGGELHGVETDRIGRHHRLHGFSQMNDFYFEESSEDIFGNPG</sequence>
<evidence type="ECO:0000313" key="2">
    <source>
        <dbReference type="Proteomes" id="UP000020529"/>
    </source>
</evidence>
<dbReference type="PATRIC" id="fig|1339315.3.peg.2093"/>
<proteinExistence type="predicted"/>
<dbReference type="Proteomes" id="UP000020529">
    <property type="component" value="Unassembled WGS sequence"/>
</dbReference>
<reference evidence="1 2" key="1">
    <citation type="submission" date="2014-02" db="EMBL/GenBank/DDBJ databases">
        <authorList>
            <person name="Sears C."/>
            <person name="Carroll K."/>
            <person name="Sack B.R."/>
            <person name="Qadri F."/>
            <person name="Myers L.L."/>
            <person name="Chung G.-T."/>
            <person name="Escheverria P."/>
            <person name="Fraser C.M."/>
            <person name="Sadzewicz L."/>
            <person name="Shefchek K.A."/>
            <person name="Tallon L."/>
            <person name="Das S.P."/>
            <person name="Daugherty S."/>
            <person name="Mongodin E.F."/>
        </authorList>
    </citation>
    <scope>NUCLEOTIDE SEQUENCE [LARGE SCALE GENOMIC DNA]</scope>
    <source>
        <strain evidence="2">3988T(B)14</strain>
    </source>
</reference>
<comment type="caution">
    <text evidence="1">The sequence shown here is derived from an EMBL/GenBank/DDBJ whole genome shotgun (WGS) entry which is preliminary data.</text>
</comment>
<evidence type="ECO:0000313" key="1">
    <source>
        <dbReference type="EMBL" id="EXY74874.1"/>
    </source>
</evidence>
<dbReference type="EMBL" id="JGCY01000258">
    <property type="protein sequence ID" value="EXY74874.1"/>
    <property type="molecule type" value="Genomic_DNA"/>
</dbReference>
<dbReference type="AlphaFoldDB" id="A0A015SRN8"/>
<gene>
    <name evidence="1" type="ORF">M124_1313</name>
</gene>
<protein>
    <submittedName>
        <fullName evidence="1">Uncharacterized protein</fullName>
    </submittedName>
</protein>
<name>A0A015SRN8_BACFG</name>
<accession>A0A015SRN8</accession>
<organism evidence="1 2">
    <name type="scientific">Bacteroides fragilis str. 3988T(B)14</name>
    <dbReference type="NCBI Taxonomy" id="1339315"/>
    <lineage>
        <taxon>Bacteria</taxon>
        <taxon>Pseudomonadati</taxon>
        <taxon>Bacteroidota</taxon>
        <taxon>Bacteroidia</taxon>
        <taxon>Bacteroidales</taxon>
        <taxon>Bacteroidaceae</taxon>
        <taxon>Bacteroides</taxon>
    </lineage>
</organism>